<dbReference type="EMBL" id="JACXAI010000044">
    <property type="protein sequence ID" value="MBD1383136.1"/>
    <property type="molecule type" value="Genomic_DNA"/>
</dbReference>
<dbReference type="InterPro" id="IPR029044">
    <property type="entry name" value="Nucleotide-diphossugar_trans"/>
</dbReference>
<keyword evidence="3" id="KW-1185">Reference proteome</keyword>
<evidence type="ECO:0000313" key="3">
    <source>
        <dbReference type="Proteomes" id="UP000626844"/>
    </source>
</evidence>
<dbReference type="SUPFAM" id="SSF53448">
    <property type="entry name" value="Nucleotide-diphospho-sugar transferases"/>
    <property type="match status" value="1"/>
</dbReference>
<dbReference type="RefSeq" id="WP_191162001.1">
    <property type="nucleotide sequence ID" value="NZ_JACXAI010000044.1"/>
</dbReference>
<gene>
    <name evidence="2" type="ORF">IC621_23335</name>
</gene>
<protein>
    <submittedName>
        <fullName evidence="2">Glycosyltransferase</fullName>
    </submittedName>
</protein>
<dbReference type="AlphaFoldDB" id="A0A926NSK4"/>
<dbReference type="Pfam" id="PF00535">
    <property type="entry name" value="Glycos_transf_2"/>
    <property type="match status" value="1"/>
</dbReference>
<name>A0A926NSK4_9BACI</name>
<accession>A0A926NSK4</accession>
<organism evidence="2 3">
    <name type="scientific">Metabacillus arenae</name>
    <dbReference type="NCBI Taxonomy" id="2771434"/>
    <lineage>
        <taxon>Bacteria</taxon>
        <taxon>Bacillati</taxon>
        <taxon>Bacillota</taxon>
        <taxon>Bacilli</taxon>
        <taxon>Bacillales</taxon>
        <taxon>Bacillaceae</taxon>
        <taxon>Metabacillus</taxon>
    </lineage>
</organism>
<comment type="caution">
    <text evidence="2">The sequence shown here is derived from an EMBL/GenBank/DDBJ whole genome shotgun (WGS) entry which is preliminary data.</text>
</comment>
<reference evidence="2" key="1">
    <citation type="submission" date="2020-09" db="EMBL/GenBank/DDBJ databases">
        <title>A novel bacterium of genus Bacillus, isolated from South China Sea.</title>
        <authorList>
            <person name="Huang H."/>
            <person name="Mo K."/>
            <person name="Hu Y."/>
        </authorList>
    </citation>
    <scope>NUCLEOTIDE SEQUENCE</scope>
    <source>
        <strain evidence="2">IB182487</strain>
    </source>
</reference>
<dbReference type="InterPro" id="IPR001173">
    <property type="entry name" value="Glyco_trans_2-like"/>
</dbReference>
<sequence>MISIVTCTNRNKQMDNVFHNFAHQDWEEKELIVVLNGDDMDIKKWQKKAKQFSNVNVYQLPSQITLGECLNYGVTKSNYDIIAKFDDDDYYSPYYVPQAMTVFQEKQADIVGKKKVFTYFQQNQKLGIREAFLPIAGPTIMFRKKVFNQIQFPKWNSAVDKGFLREARKQFEIYTTNPYNFVYIRSAQKNHTWQVSDEKLMKKCSNLKKTDDYIPLITQQL</sequence>
<evidence type="ECO:0000313" key="2">
    <source>
        <dbReference type="EMBL" id="MBD1383136.1"/>
    </source>
</evidence>
<dbReference type="Gene3D" id="3.90.550.10">
    <property type="entry name" value="Spore Coat Polysaccharide Biosynthesis Protein SpsA, Chain A"/>
    <property type="match status" value="1"/>
</dbReference>
<dbReference type="Proteomes" id="UP000626844">
    <property type="component" value="Unassembled WGS sequence"/>
</dbReference>
<feature type="domain" description="Glycosyltransferase 2-like" evidence="1">
    <location>
        <begin position="4"/>
        <end position="112"/>
    </location>
</feature>
<proteinExistence type="predicted"/>
<evidence type="ECO:0000259" key="1">
    <source>
        <dbReference type="Pfam" id="PF00535"/>
    </source>
</evidence>